<dbReference type="Gene3D" id="3.40.50.300">
    <property type="entry name" value="P-loop containing nucleotide triphosphate hydrolases"/>
    <property type="match status" value="1"/>
</dbReference>
<keyword evidence="2" id="KW-1185">Reference proteome</keyword>
<dbReference type="Proteomes" id="UP000028680">
    <property type="component" value="Chromosome"/>
</dbReference>
<dbReference type="AlphaFoldDB" id="A0AAN0RIR7"/>
<evidence type="ECO:0000313" key="1">
    <source>
        <dbReference type="EMBL" id="AII86899.1"/>
    </source>
</evidence>
<accession>A0AAN0RIR7</accession>
<dbReference type="SUPFAM" id="SSF52540">
    <property type="entry name" value="P-loop containing nucleoside triphosphate hydrolases"/>
    <property type="match status" value="1"/>
</dbReference>
<dbReference type="EMBL" id="CP003984">
    <property type="protein sequence ID" value="AII86899.1"/>
    <property type="molecule type" value="Genomic_DNA"/>
</dbReference>
<gene>
    <name evidence="1" type="ORF">RCA23_c13560</name>
</gene>
<evidence type="ECO:0000313" key="2">
    <source>
        <dbReference type="Proteomes" id="UP000028680"/>
    </source>
</evidence>
<dbReference type="InterPro" id="IPR027417">
    <property type="entry name" value="P-loop_NTPase"/>
</dbReference>
<reference evidence="1 2" key="1">
    <citation type="journal article" date="2014" name="ISME J.">
        <title>Adaptation of an abundant Roseobacter RCA organism to pelagic systems revealed by genomic and transcriptomic analyses.</title>
        <authorList>
            <person name="Voget S."/>
            <person name="Wemheuer B."/>
            <person name="Brinkhoff T."/>
            <person name="Vollmers J."/>
            <person name="Dietrich S."/>
            <person name="Giebel H.A."/>
            <person name="Beardsley C."/>
            <person name="Sardemann C."/>
            <person name="Bakenhus I."/>
            <person name="Billerbeck S."/>
            <person name="Daniel R."/>
            <person name="Simon M."/>
        </authorList>
    </citation>
    <scope>NUCLEOTIDE SEQUENCE [LARGE SCALE GENOMIC DNA]</scope>
    <source>
        <strain evidence="1 2">RCA23</strain>
    </source>
</reference>
<name>A0AAN0RIR7_9RHOB</name>
<protein>
    <recommendedName>
        <fullName evidence="3">Sulfotransferase family protein</fullName>
    </recommendedName>
</protein>
<dbReference type="KEGG" id="ptp:RCA23_c13560"/>
<sequence>MYRYLHDHAACHVRSVKECHYFSKFNPKKLMRQLKVLDRLVVQYEARLIEVEAADDIIRILSLSRRIDDTKALIMALSAERSDDSAYLEYLQAGRMDETVLLDVTPAYALLEPTEIARISALPIRVKLQYLMRDPLERLLSHVRMVAKRSMKEGQDFLLTCQDILQRVLYKQEEAHIVIRGDYKSNISRFASVFDHSQFQIGFSENLQDGPKFDAMCSYWGIEAISPSQIKRAHVGLAAPFPEGLRRDTLEFLKAQYDFVADNFAELPENWRKNRELLA</sequence>
<proteinExistence type="predicted"/>
<evidence type="ECO:0008006" key="3">
    <source>
        <dbReference type="Google" id="ProtNLM"/>
    </source>
</evidence>
<organism evidence="1 2">
    <name type="scientific">Planktomarina temperata RCA23</name>
    <dbReference type="NCBI Taxonomy" id="666509"/>
    <lineage>
        <taxon>Bacteria</taxon>
        <taxon>Pseudomonadati</taxon>
        <taxon>Pseudomonadota</taxon>
        <taxon>Alphaproteobacteria</taxon>
        <taxon>Rhodobacterales</taxon>
        <taxon>Paracoccaceae</taxon>
        <taxon>Planktomarina</taxon>
    </lineage>
</organism>